<dbReference type="InterPro" id="IPR052899">
    <property type="entry name" value="Class-I_DAHP_synthase"/>
</dbReference>
<dbReference type="PANTHER" id="PTHR43018:SF1">
    <property type="entry name" value="PROTEIN AROA(G)"/>
    <property type="match status" value="1"/>
</dbReference>
<feature type="domain" description="Chorismate mutase" evidence="3">
    <location>
        <begin position="268"/>
        <end position="359"/>
    </location>
</feature>
<evidence type="ECO:0000313" key="4">
    <source>
        <dbReference type="EMBL" id="ALO16367.1"/>
    </source>
</evidence>
<dbReference type="KEGG" id="blq:L21SP5_02744"/>
<dbReference type="AlphaFoldDB" id="A0A0S2I2A0"/>
<dbReference type="PANTHER" id="PTHR43018">
    <property type="entry name" value="PHOSPHO-2-DEHYDRO-3-DEOXYHEPTONATE ALDOLASE"/>
    <property type="match status" value="1"/>
</dbReference>
<dbReference type="EC" id="5.4.99.5" evidence="1"/>
<dbReference type="PATRIC" id="fig|1307839.3.peg.2881"/>
<dbReference type="InterPro" id="IPR036263">
    <property type="entry name" value="Chorismate_II_sf"/>
</dbReference>
<dbReference type="RefSeq" id="WP_057953745.1">
    <property type="nucleotide sequence ID" value="NZ_CP013118.1"/>
</dbReference>
<gene>
    <name evidence="4" type="primary">aroF_2</name>
    <name evidence="4" type="ORF">L21SP5_02744</name>
</gene>
<dbReference type="InterPro" id="IPR013785">
    <property type="entry name" value="Aldolase_TIM"/>
</dbReference>
<dbReference type="SUPFAM" id="SSF48600">
    <property type="entry name" value="Chorismate mutase II"/>
    <property type="match status" value="1"/>
</dbReference>
<name>A0A0S2I2A0_9BACT</name>
<evidence type="ECO:0000313" key="5">
    <source>
        <dbReference type="Proteomes" id="UP000064893"/>
    </source>
</evidence>
<dbReference type="STRING" id="1307839.L21SP5_02744"/>
<dbReference type="GO" id="GO:0016740">
    <property type="term" value="F:transferase activity"/>
    <property type="evidence" value="ECO:0007669"/>
    <property type="project" value="UniProtKB-KW"/>
</dbReference>
<dbReference type="Gene3D" id="3.20.20.70">
    <property type="entry name" value="Aldolase class I"/>
    <property type="match status" value="1"/>
</dbReference>
<dbReference type="SUPFAM" id="SSF51569">
    <property type="entry name" value="Aldolase"/>
    <property type="match status" value="1"/>
</dbReference>
<protein>
    <recommendedName>
        <fullName evidence="1">chorismate mutase</fullName>
        <ecNumber evidence="1">5.4.99.5</ecNumber>
    </recommendedName>
</protein>
<dbReference type="Pfam" id="PF00793">
    <property type="entry name" value="DAHP_synth_1"/>
    <property type="match status" value="1"/>
</dbReference>
<dbReference type="Pfam" id="PF01817">
    <property type="entry name" value="CM_2"/>
    <property type="match status" value="1"/>
</dbReference>
<dbReference type="GO" id="GO:0046417">
    <property type="term" value="P:chorismate metabolic process"/>
    <property type="evidence" value="ECO:0007669"/>
    <property type="project" value="InterPro"/>
</dbReference>
<dbReference type="Proteomes" id="UP000064893">
    <property type="component" value="Chromosome"/>
</dbReference>
<evidence type="ECO:0000259" key="3">
    <source>
        <dbReference type="PROSITE" id="PS51168"/>
    </source>
</evidence>
<keyword evidence="2 4" id="KW-0808">Transferase</keyword>
<dbReference type="EMBL" id="CP013118">
    <property type="protein sequence ID" value="ALO16367.1"/>
    <property type="molecule type" value="Genomic_DNA"/>
</dbReference>
<organism evidence="4 5">
    <name type="scientific">Salinivirga cyanobacteriivorans</name>
    <dbReference type="NCBI Taxonomy" id="1307839"/>
    <lineage>
        <taxon>Bacteria</taxon>
        <taxon>Pseudomonadati</taxon>
        <taxon>Bacteroidota</taxon>
        <taxon>Bacteroidia</taxon>
        <taxon>Bacteroidales</taxon>
        <taxon>Salinivirgaceae</taxon>
        <taxon>Salinivirga</taxon>
    </lineage>
</organism>
<accession>A0A0S2I2A0</accession>
<dbReference type="Gene3D" id="1.20.59.10">
    <property type="entry name" value="Chorismate mutase"/>
    <property type="match status" value="1"/>
</dbReference>
<dbReference type="SMART" id="SM00830">
    <property type="entry name" value="CM_2"/>
    <property type="match status" value="1"/>
</dbReference>
<dbReference type="GO" id="GO:0004106">
    <property type="term" value="F:chorismate mutase activity"/>
    <property type="evidence" value="ECO:0007669"/>
    <property type="project" value="UniProtKB-EC"/>
</dbReference>
<proteinExistence type="predicted"/>
<dbReference type="OrthoDB" id="9780456at2"/>
<sequence>MEKQLNLLPINQWNLADTKKPIIISGPCSAETEEQVMTTARSLSKNGITVFRAGIWKPRTRPGSFEGVGSIGLPWLKRVKKETGMHIAIEVANAMHVKEALEAGIDILWIGARTSANPFAMQEIADALNGADVPVLVKNPVNPDADLWVGAIERINKAGITRIGAIHRGFSSYDRSIYRNVPHWQIPIELRSQLPQVPIFCDPSHIAGRRELLQSISQKAMDLDFDGLMIESHCNPDNAWSDAKQQITPESLDIMLESLIIRKMNPEGVSLNTLEDLRFRIDKLDNELLDIIQKRMTLATEIGHYKKQNNMTILQQSRWEDILGTNIKKGEKRELSSGFIMKMFKAIHQESINKQTRVMNEKHTLAKNKNEQIIKAVK</sequence>
<keyword evidence="5" id="KW-1185">Reference proteome</keyword>
<evidence type="ECO:0000256" key="1">
    <source>
        <dbReference type="ARBA" id="ARBA00012404"/>
    </source>
</evidence>
<dbReference type="InterPro" id="IPR006218">
    <property type="entry name" value="DAHP1/KDSA"/>
</dbReference>
<dbReference type="PROSITE" id="PS51168">
    <property type="entry name" value="CHORISMATE_MUT_2"/>
    <property type="match status" value="1"/>
</dbReference>
<dbReference type="InterPro" id="IPR036979">
    <property type="entry name" value="CM_dom_sf"/>
</dbReference>
<dbReference type="InterPro" id="IPR002701">
    <property type="entry name" value="CM_II_prokaryot"/>
</dbReference>
<evidence type="ECO:0000256" key="2">
    <source>
        <dbReference type="ARBA" id="ARBA00022679"/>
    </source>
</evidence>
<reference evidence="4 5" key="1">
    <citation type="submission" date="2015-11" db="EMBL/GenBank/DDBJ databases">
        <title>Description and complete genome sequence of a novel strain predominating in hypersaline microbial mats and representing a new family of the Bacteriodetes phylum.</title>
        <authorList>
            <person name="Spring S."/>
            <person name="Bunk B."/>
            <person name="Sproer C."/>
            <person name="Klenk H.-P."/>
        </authorList>
    </citation>
    <scope>NUCLEOTIDE SEQUENCE [LARGE SCALE GENOMIC DNA]</scope>
    <source>
        <strain evidence="4 5">L21-Spi-D4</strain>
    </source>
</reference>